<accession>A0A1D7W0V3</accession>
<evidence type="ECO:0000313" key="2">
    <source>
        <dbReference type="EMBL" id="AOP52600.1"/>
    </source>
</evidence>
<dbReference type="AlphaFoldDB" id="A0A1D7W0V3"/>
<keyword evidence="1" id="KW-0732">Signal</keyword>
<sequence length="73" mass="7325">MPASPSVKATTPTLAALLIGFLLVLCSTQPPAHAAYATSGAIGTMHKSLGGNSGKLGPAVGPQRCTLIQKSCY</sequence>
<feature type="signal peptide" evidence="1">
    <location>
        <begin position="1"/>
        <end position="34"/>
    </location>
</feature>
<dbReference type="RefSeq" id="WP_233429284.1">
    <property type="nucleotide sequence ID" value="NZ_CP017150.1"/>
</dbReference>
<dbReference type="PATRIC" id="fig|1703.10.peg.910"/>
<proteinExistence type="predicted"/>
<feature type="chain" id="PRO_5009101423" evidence="1">
    <location>
        <begin position="35"/>
        <end position="73"/>
    </location>
</feature>
<name>A0A1D7W0V3_BREAU</name>
<protein>
    <submittedName>
        <fullName evidence="2">SpoIID protein-like</fullName>
    </submittedName>
</protein>
<dbReference type="Proteomes" id="UP000094793">
    <property type="component" value="Chromosome"/>
</dbReference>
<dbReference type="EMBL" id="CP017150">
    <property type="protein sequence ID" value="AOP52600.1"/>
    <property type="molecule type" value="Genomic_DNA"/>
</dbReference>
<evidence type="ECO:0000256" key="1">
    <source>
        <dbReference type="SAM" id="SignalP"/>
    </source>
</evidence>
<organism evidence="2 3">
    <name type="scientific">Brevibacterium aurantiacum</name>
    <dbReference type="NCBI Taxonomy" id="273384"/>
    <lineage>
        <taxon>Bacteria</taxon>
        <taxon>Bacillati</taxon>
        <taxon>Actinomycetota</taxon>
        <taxon>Actinomycetes</taxon>
        <taxon>Micrococcales</taxon>
        <taxon>Brevibacteriaceae</taxon>
        <taxon>Brevibacterium</taxon>
    </lineage>
</organism>
<evidence type="ECO:0000313" key="3">
    <source>
        <dbReference type="Proteomes" id="UP000094793"/>
    </source>
</evidence>
<gene>
    <name evidence="2" type="ORF">BLSMQ_0888</name>
</gene>
<dbReference type="KEGG" id="blin:BLSMQ_0888"/>
<reference evidence="3" key="1">
    <citation type="submission" date="2016-09" db="EMBL/GenBank/DDBJ databases">
        <title>Complete Genome Sequence of Brevibacterium linens SMQ-1335.</title>
        <authorList>
            <person name="de Melo A.G."/>
            <person name="Labrie S.J."/>
            <person name="Dumaresq J."/>
            <person name="Roberts R.J."/>
            <person name="Tremblay D.M."/>
            <person name="Moineau S."/>
        </authorList>
    </citation>
    <scope>NUCLEOTIDE SEQUENCE [LARGE SCALE GENOMIC DNA]</scope>
    <source>
        <strain evidence="3">SMQ-1335</strain>
    </source>
</reference>